<name>A0A0U1KZP6_9FIRM</name>
<dbReference type="Proteomes" id="UP000049855">
    <property type="component" value="Unassembled WGS sequence"/>
</dbReference>
<dbReference type="InterPro" id="IPR051785">
    <property type="entry name" value="MMCE/EMCE_epimerase"/>
</dbReference>
<proteinExistence type="predicted"/>
<keyword evidence="4" id="KW-1185">Reference proteome</keyword>
<evidence type="ECO:0000313" key="3">
    <source>
        <dbReference type="EMBL" id="CQR72890.1"/>
    </source>
</evidence>
<organism evidence="3 4">
    <name type="scientific">Sporomusa ovata</name>
    <dbReference type="NCBI Taxonomy" id="2378"/>
    <lineage>
        <taxon>Bacteria</taxon>
        <taxon>Bacillati</taxon>
        <taxon>Bacillota</taxon>
        <taxon>Negativicutes</taxon>
        <taxon>Selenomonadales</taxon>
        <taxon>Sporomusaceae</taxon>
        <taxon>Sporomusa</taxon>
    </lineage>
</organism>
<dbReference type="InterPro" id="IPR037523">
    <property type="entry name" value="VOC_core"/>
</dbReference>
<dbReference type="RefSeq" id="WP_021168575.1">
    <property type="nucleotide sequence ID" value="NZ_CTRP01000011.1"/>
</dbReference>
<dbReference type="GO" id="GO:0046491">
    <property type="term" value="P:L-methylmalonyl-CoA metabolic process"/>
    <property type="evidence" value="ECO:0007669"/>
    <property type="project" value="TreeGrafter"/>
</dbReference>
<gene>
    <name evidence="3" type="ORF">SpAn4DRAFT_3350</name>
</gene>
<dbReference type="Pfam" id="PF00903">
    <property type="entry name" value="Glyoxalase"/>
    <property type="match status" value="1"/>
</dbReference>
<dbReference type="SUPFAM" id="SSF54593">
    <property type="entry name" value="Glyoxalase/Bleomycin resistance protein/Dihydroxybiphenyl dioxygenase"/>
    <property type="match status" value="1"/>
</dbReference>
<dbReference type="PANTHER" id="PTHR43048">
    <property type="entry name" value="METHYLMALONYL-COA EPIMERASE"/>
    <property type="match status" value="1"/>
</dbReference>
<dbReference type="GO" id="GO:0004493">
    <property type="term" value="F:methylmalonyl-CoA epimerase activity"/>
    <property type="evidence" value="ECO:0007669"/>
    <property type="project" value="UniProtKB-EC"/>
</dbReference>
<dbReference type="InterPro" id="IPR029068">
    <property type="entry name" value="Glyas_Bleomycin-R_OHBP_Dase"/>
</dbReference>
<sequence length="122" mass="13814">MYNVVHIGIVVKDMDKSLKFYTTVLGCALEESYQDERIHLAFIKAGQQTIELIQYQEDGVKVRGAGVVDHIAFAVTDIAAEMDKLRQHNVTLLFDQPKMVNGKKILFFTGPDGERLEFVQIL</sequence>
<feature type="domain" description="VOC" evidence="2">
    <location>
        <begin position="3"/>
        <end position="121"/>
    </location>
</feature>
<accession>A0A0U1KZP6</accession>
<dbReference type="EC" id="5.1.99.1" evidence="3"/>
<dbReference type="GO" id="GO:0046872">
    <property type="term" value="F:metal ion binding"/>
    <property type="evidence" value="ECO:0007669"/>
    <property type="project" value="UniProtKB-KW"/>
</dbReference>
<dbReference type="InterPro" id="IPR004360">
    <property type="entry name" value="Glyas_Fos-R_dOase_dom"/>
</dbReference>
<dbReference type="PANTHER" id="PTHR43048:SF3">
    <property type="entry name" value="METHYLMALONYL-COA EPIMERASE, MITOCHONDRIAL"/>
    <property type="match status" value="1"/>
</dbReference>
<evidence type="ECO:0000313" key="4">
    <source>
        <dbReference type="Proteomes" id="UP000049855"/>
    </source>
</evidence>
<dbReference type="Gene3D" id="3.10.180.10">
    <property type="entry name" value="2,3-Dihydroxybiphenyl 1,2-Dioxygenase, domain 1"/>
    <property type="match status" value="1"/>
</dbReference>
<dbReference type="PROSITE" id="PS51819">
    <property type="entry name" value="VOC"/>
    <property type="match status" value="1"/>
</dbReference>
<dbReference type="EMBL" id="CTRP01000011">
    <property type="protein sequence ID" value="CQR72890.1"/>
    <property type="molecule type" value="Genomic_DNA"/>
</dbReference>
<evidence type="ECO:0000259" key="2">
    <source>
        <dbReference type="PROSITE" id="PS51819"/>
    </source>
</evidence>
<keyword evidence="1" id="KW-0479">Metal-binding</keyword>
<protein>
    <submittedName>
        <fullName evidence="3">Methylmalonyl-CoA epimerase</fullName>
        <ecNumber evidence="3">5.1.99.1</ecNumber>
    </submittedName>
</protein>
<evidence type="ECO:0000256" key="1">
    <source>
        <dbReference type="ARBA" id="ARBA00022723"/>
    </source>
</evidence>
<keyword evidence="3" id="KW-0413">Isomerase</keyword>
<dbReference type="AlphaFoldDB" id="A0A0U1KZP6"/>
<reference evidence="4" key="1">
    <citation type="submission" date="2015-03" db="EMBL/GenBank/DDBJ databases">
        <authorList>
            <person name="Nijsse Bart"/>
        </authorList>
    </citation>
    <scope>NUCLEOTIDE SEQUENCE [LARGE SCALE GENOMIC DNA]</scope>
</reference>